<dbReference type="PANTHER" id="PTHR24421">
    <property type="entry name" value="NITRATE/NITRITE SENSOR PROTEIN NARX-RELATED"/>
    <property type="match status" value="1"/>
</dbReference>
<dbReference type="InterPro" id="IPR036890">
    <property type="entry name" value="HATPase_C_sf"/>
</dbReference>
<dbReference type="GO" id="GO:0004673">
    <property type="term" value="F:protein histidine kinase activity"/>
    <property type="evidence" value="ECO:0007669"/>
    <property type="project" value="UniProtKB-EC"/>
</dbReference>
<dbReference type="Gene3D" id="3.30.565.10">
    <property type="entry name" value="Histidine kinase-like ATPase, C-terminal domain"/>
    <property type="match status" value="1"/>
</dbReference>
<evidence type="ECO:0000313" key="9">
    <source>
        <dbReference type="EMBL" id="NMM47365.1"/>
    </source>
</evidence>
<dbReference type="EMBL" id="JABBNU010000002">
    <property type="protein sequence ID" value="NMM47365.1"/>
    <property type="molecule type" value="Genomic_DNA"/>
</dbReference>
<dbReference type="Pfam" id="PF07494">
    <property type="entry name" value="Reg_prop"/>
    <property type="match status" value="1"/>
</dbReference>
<comment type="caution">
    <text evidence="9">The sequence shown here is derived from an EMBL/GenBank/DDBJ whole genome shotgun (WGS) entry which is preliminary data.</text>
</comment>
<dbReference type="EC" id="2.7.13.3" evidence="2"/>
<dbReference type="InterPro" id="IPR003594">
    <property type="entry name" value="HATPase_dom"/>
</dbReference>
<dbReference type="SUPFAM" id="SSF50998">
    <property type="entry name" value="Quinoprotein alcohol dehydrogenase-like"/>
    <property type="match status" value="1"/>
</dbReference>
<keyword evidence="3" id="KW-0808">Transferase</keyword>
<dbReference type="InterPro" id="IPR050482">
    <property type="entry name" value="Sensor_HK_TwoCompSys"/>
</dbReference>
<dbReference type="InterPro" id="IPR011110">
    <property type="entry name" value="Reg_prop"/>
</dbReference>
<keyword evidence="10" id="KW-1185">Reference proteome</keyword>
<evidence type="ECO:0000256" key="2">
    <source>
        <dbReference type="ARBA" id="ARBA00012438"/>
    </source>
</evidence>
<dbReference type="Gene3D" id="2.130.10.10">
    <property type="entry name" value="YVTN repeat-like/Quinoprotein amine dehydrogenase"/>
    <property type="match status" value="3"/>
</dbReference>
<dbReference type="InterPro" id="IPR015943">
    <property type="entry name" value="WD40/YVTN_repeat-like_dom_sf"/>
</dbReference>
<dbReference type="InterPro" id="IPR011123">
    <property type="entry name" value="Y_Y_Y"/>
</dbReference>
<name>A0A848IVQ7_9BACT</name>
<dbReference type="InterPro" id="IPR018171">
    <property type="entry name" value="Pept_tRNA_hydro_CS"/>
</dbReference>
<evidence type="ECO:0000256" key="1">
    <source>
        <dbReference type="ARBA" id="ARBA00000085"/>
    </source>
</evidence>
<proteinExistence type="predicted"/>
<evidence type="ECO:0000313" key="10">
    <source>
        <dbReference type="Proteomes" id="UP000559010"/>
    </source>
</evidence>
<dbReference type="GO" id="GO:0000160">
    <property type="term" value="P:phosphorelay signal transduction system"/>
    <property type="evidence" value="ECO:0007669"/>
    <property type="project" value="UniProtKB-KW"/>
</dbReference>
<evidence type="ECO:0000259" key="8">
    <source>
        <dbReference type="Pfam" id="PF07495"/>
    </source>
</evidence>
<keyword evidence="4" id="KW-0418">Kinase</keyword>
<gene>
    <name evidence="9" type="ORF">HH304_03070</name>
</gene>
<dbReference type="InterPro" id="IPR013783">
    <property type="entry name" value="Ig-like_fold"/>
</dbReference>
<evidence type="ECO:0000256" key="5">
    <source>
        <dbReference type="ARBA" id="ARBA00023012"/>
    </source>
</evidence>
<keyword evidence="6" id="KW-0472">Membrane</keyword>
<feature type="domain" description="Histidine kinase/HSP90-like ATPase" evidence="7">
    <location>
        <begin position="900"/>
        <end position="988"/>
    </location>
</feature>
<organism evidence="9 10">
    <name type="scientific">Marinigracilibium pacificum</name>
    <dbReference type="NCBI Taxonomy" id="2729599"/>
    <lineage>
        <taxon>Bacteria</taxon>
        <taxon>Pseudomonadati</taxon>
        <taxon>Bacteroidota</taxon>
        <taxon>Cytophagia</taxon>
        <taxon>Cytophagales</taxon>
        <taxon>Flammeovirgaceae</taxon>
        <taxon>Marinigracilibium</taxon>
    </lineage>
</organism>
<dbReference type="GO" id="GO:0004045">
    <property type="term" value="F:peptidyl-tRNA hydrolase activity"/>
    <property type="evidence" value="ECO:0007669"/>
    <property type="project" value="InterPro"/>
</dbReference>
<keyword evidence="5" id="KW-0902">Two-component regulatory system</keyword>
<protein>
    <recommendedName>
        <fullName evidence="2">histidine kinase</fullName>
        <ecNumber evidence="2">2.7.13.3</ecNumber>
    </recommendedName>
</protein>
<feature type="transmembrane region" description="Helical" evidence="6">
    <location>
        <begin position="750"/>
        <end position="768"/>
    </location>
</feature>
<keyword evidence="6" id="KW-0812">Transmembrane</keyword>
<dbReference type="Gene3D" id="2.60.40.10">
    <property type="entry name" value="Immunoglobulins"/>
    <property type="match status" value="1"/>
</dbReference>
<evidence type="ECO:0000256" key="4">
    <source>
        <dbReference type="ARBA" id="ARBA00022777"/>
    </source>
</evidence>
<reference evidence="9 10" key="1">
    <citation type="submission" date="2020-04" db="EMBL/GenBank/DDBJ databases">
        <title>Flammeovirgaceae bacterium KN852 isolated from deep sea.</title>
        <authorList>
            <person name="Zhang D.-C."/>
        </authorList>
    </citation>
    <scope>NUCLEOTIDE SEQUENCE [LARGE SCALE GENOMIC DNA]</scope>
    <source>
        <strain evidence="9 10">KN852</strain>
    </source>
</reference>
<sequence length="992" mass="113354">MRTVQLLMSRLFNRVSTIVLLLVIFLTGQEILIAQKFDIKHIDYSYGLSNSQVTSLKNDQFGFIWIGTQGGGVYRWDGDELKPLSDSLKYHNIIDVLPVGDHGIWVATYDALNLVNKFSEFMIMDSLVNLHDDMVVHLYETDSSVITFSQKGSIHSISKSNLRPFDNLVLDSLGKREYKVFQTNNVFHVFAGEQYFQVKDNGGRLILNESMSISEKFNLDYPVSYYSIHKVRSKWLVKDKGVVYFFNRDFKNPVKRNMPLSKYAFCINYFKGFWWVSNADGLFRLKLDEKGFEVVEKHLSTPSKHSLVTDKNQWIGGFNGIYELTLPKIQPVQDPPYGVPGYFAYTKVNDKIWAGGVNTGIVIYNQKGNIVDSIRYETHNRNVIRAFLDRGDYLLVCAGNEVLKVDKYTHQTETYEGIKDYILAIAESESKEFTYYGSAKSGLLVQHKNEFTYYNVEDGMPDNRVWALLPFDEDVVIGTEKGVALFHNDTITKLDLGKSFEEVPVTSLARVNENVIAIGFAQYGLILYDLKTNEIQYYLTDKNGLSSSYIYFLKMIDEELWVGSSLGTDIINFKESGINIFQLRDIEKVGGAETFLNGIIELESDIWVSTIAGTISVPKDIERIVKRSKSNPVVIEKLASITINDPIYYTSFFDLSENQKVFELPYSHNSLKILFNTAEYEKTQTRFMYQLEGYDPAPTEPTNYRSAVYKQLPPGQYTFKVWRYPVRPGEEVEAASVKVVIATPFYMTDVFRIFALLAPVVIIVYLMWLKSQSNMQKAVNEERIRQEAQDELRKEMAIDFHDEMGNHLAKIINFSGVLKMKGLSYDQLPIVNKIERSAQELFVSTKDLLWSLKKGNNNLEEIFFHIKDFSDRLYDRTNTQVRLNKNTDASHILLNPKASRDLSLIIKEALTNIYKHADAENVSLDVNINGKEYATVLIKDDGGGFDFGGLNGHNGLKNMQQRAVRSGFELNIKSDPGIGTNINIKINKEQDV</sequence>
<dbReference type="SUPFAM" id="SSF55874">
    <property type="entry name" value="ATPase domain of HSP90 chaperone/DNA topoisomerase II/histidine kinase"/>
    <property type="match status" value="1"/>
</dbReference>
<dbReference type="InterPro" id="IPR011047">
    <property type="entry name" value="Quinoprotein_ADH-like_sf"/>
</dbReference>
<feature type="domain" description="Two component regulator three Y" evidence="8">
    <location>
        <begin position="683"/>
        <end position="723"/>
    </location>
</feature>
<dbReference type="AlphaFoldDB" id="A0A848IVQ7"/>
<evidence type="ECO:0000256" key="3">
    <source>
        <dbReference type="ARBA" id="ARBA00022679"/>
    </source>
</evidence>
<accession>A0A848IVQ7</accession>
<dbReference type="RefSeq" id="WP_169677993.1">
    <property type="nucleotide sequence ID" value="NZ_JABBNU010000002.1"/>
</dbReference>
<dbReference type="PANTHER" id="PTHR24421:SF10">
    <property type="entry name" value="NITRATE_NITRITE SENSOR PROTEIN NARQ"/>
    <property type="match status" value="1"/>
</dbReference>
<dbReference type="Pfam" id="PF02518">
    <property type="entry name" value="HATPase_c"/>
    <property type="match status" value="1"/>
</dbReference>
<dbReference type="PROSITE" id="PS01196">
    <property type="entry name" value="PEPT_TRNA_HYDROL_2"/>
    <property type="match status" value="1"/>
</dbReference>
<keyword evidence="6" id="KW-1133">Transmembrane helix</keyword>
<evidence type="ECO:0000256" key="6">
    <source>
        <dbReference type="SAM" id="Phobius"/>
    </source>
</evidence>
<dbReference type="Proteomes" id="UP000559010">
    <property type="component" value="Unassembled WGS sequence"/>
</dbReference>
<dbReference type="Pfam" id="PF07495">
    <property type="entry name" value="Y_Y_Y"/>
    <property type="match status" value="1"/>
</dbReference>
<comment type="catalytic activity">
    <reaction evidence="1">
        <text>ATP + protein L-histidine = ADP + protein N-phospho-L-histidine.</text>
        <dbReference type="EC" id="2.7.13.3"/>
    </reaction>
</comment>
<evidence type="ECO:0000259" key="7">
    <source>
        <dbReference type="Pfam" id="PF02518"/>
    </source>
</evidence>